<dbReference type="Gene3D" id="3.10.20.30">
    <property type="match status" value="1"/>
</dbReference>
<dbReference type="SUPFAM" id="SSF54292">
    <property type="entry name" value="2Fe-2S ferredoxin-like"/>
    <property type="match status" value="1"/>
</dbReference>
<dbReference type="KEGG" id="roz:CBI38_22345"/>
<dbReference type="Proteomes" id="UP000245711">
    <property type="component" value="Chromosome"/>
</dbReference>
<evidence type="ECO:0000313" key="2">
    <source>
        <dbReference type="EMBL" id="AWK73891.1"/>
    </source>
</evidence>
<reference evidence="2 3" key="1">
    <citation type="submission" date="2017-05" db="EMBL/GenBank/DDBJ databases">
        <title>Isolation of Rhodococcus sp. S2-17 biodegrading of BP-3.</title>
        <authorList>
            <person name="Lee Y."/>
            <person name="Kim K.H."/>
            <person name="Chun B.H."/>
            <person name="Jung H.S."/>
            <person name="Jeon C.O."/>
        </authorList>
    </citation>
    <scope>NUCLEOTIDE SEQUENCE [LARGE SCALE GENOMIC DNA]</scope>
    <source>
        <strain evidence="2 3">S2-17</strain>
    </source>
</reference>
<dbReference type="InterPro" id="IPR001041">
    <property type="entry name" value="2Fe-2S_ferredoxin-type"/>
</dbReference>
<dbReference type="OrthoDB" id="4484726at2"/>
<dbReference type="RefSeq" id="WP_109332346.1">
    <property type="nucleotide sequence ID" value="NZ_CP021354.1"/>
</dbReference>
<dbReference type="Pfam" id="PF00111">
    <property type="entry name" value="Fer2"/>
    <property type="match status" value="1"/>
</dbReference>
<gene>
    <name evidence="2" type="ORF">CBI38_22345</name>
</gene>
<protein>
    <recommendedName>
        <fullName evidence="1">2Fe-2S ferredoxin-type domain-containing protein</fullName>
    </recommendedName>
</protein>
<dbReference type="CDD" id="cd00207">
    <property type="entry name" value="fer2"/>
    <property type="match status" value="1"/>
</dbReference>
<evidence type="ECO:0000313" key="3">
    <source>
        <dbReference type="Proteomes" id="UP000245711"/>
    </source>
</evidence>
<dbReference type="PROSITE" id="PS51085">
    <property type="entry name" value="2FE2S_FER_2"/>
    <property type="match status" value="1"/>
</dbReference>
<accession>A0A2S2BZ14</accession>
<keyword evidence="3" id="KW-1185">Reference proteome</keyword>
<sequence length="109" mass="11667">MQQPGGDNVTVTVQPKGIVLDVARGQSVYEAAVEQSVRWPTTCEGMGTCHMCFMSVIEGAEHLNSVEPFEAEGLEAVLDPVNEGTLRLACQARPVGDLVVVKRGVRKTA</sequence>
<dbReference type="InterPro" id="IPR036010">
    <property type="entry name" value="2Fe-2S_ferredoxin-like_sf"/>
</dbReference>
<dbReference type="EMBL" id="CP021354">
    <property type="protein sequence ID" value="AWK73891.1"/>
    <property type="molecule type" value="Genomic_DNA"/>
</dbReference>
<evidence type="ECO:0000259" key="1">
    <source>
        <dbReference type="PROSITE" id="PS51085"/>
    </source>
</evidence>
<feature type="domain" description="2Fe-2S ferredoxin-type" evidence="1">
    <location>
        <begin position="7"/>
        <end position="106"/>
    </location>
</feature>
<name>A0A2S2BZ14_9NOCA</name>
<dbReference type="GO" id="GO:0051536">
    <property type="term" value="F:iron-sulfur cluster binding"/>
    <property type="evidence" value="ECO:0007669"/>
    <property type="project" value="InterPro"/>
</dbReference>
<dbReference type="InterPro" id="IPR012675">
    <property type="entry name" value="Beta-grasp_dom_sf"/>
</dbReference>
<proteinExistence type="predicted"/>
<dbReference type="AlphaFoldDB" id="A0A2S2BZ14"/>
<organism evidence="2 3">
    <name type="scientific">Rhodococcus oxybenzonivorans</name>
    <dbReference type="NCBI Taxonomy" id="1990687"/>
    <lineage>
        <taxon>Bacteria</taxon>
        <taxon>Bacillati</taxon>
        <taxon>Actinomycetota</taxon>
        <taxon>Actinomycetes</taxon>
        <taxon>Mycobacteriales</taxon>
        <taxon>Nocardiaceae</taxon>
        <taxon>Rhodococcus</taxon>
    </lineage>
</organism>